<dbReference type="Proteomes" id="UP000645257">
    <property type="component" value="Unassembled WGS sequence"/>
</dbReference>
<organism evidence="2 3">
    <name type="scientific">Paludibacterium paludis</name>
    <dbReference type="NCBI Taxonomy" id="1225769"/>
    <lineage>
        <taxon>Bacteria</taxon>
        <taxon>Pseudomonadati</taxon>
        <taxon>Pseudomonadota</taxon>
        <taxon>Betaproteobacteria</taxon>
        <taxon>Neisseriales</taxon>
        <taxon>Chromobacteriaceae</taxon>
        <taxon>Paludibacterium</taxon>
    </lineage>
</organism>
<name>A0A918P6S9_9NEIS</name>
<sequence length="123" mass="13519">MSAFTLLASNLILLGIIAGVVLYFRRRLKSLEEDNDPVVTLYIEQLQQQISHLQRDMQVLGEKIEQRSPGTPAVAMPPAATPYNQAIELIRQGCSASEVASRCGISRGEAELIISLYRNSSTS</sequence>
<evidence type="ECO:0008006" key="4">
    <source>
        <dbReference type="Google" id="ProtNLM"/>
    </source>
</evidence>
<keyword evidence="1" id="KW-0472">Membrane</keyword>
<evidence type="ECO:0000313" key="3">
    <source>
        <dbReference type="Proteomes" id="UP000645257"/>
    </source>
</evidence>
<dbReference type="RefSeq" id="WP_189536883.1">
    <property type="nucleotide sequence ID" value="NZ_BMYX01000031.1"/>
</dbReference>
<keyword evidence="1" id="KW-1133">Transmembrane helix</keyword>
<reference evidence="2" key="1">
    <citation type="journal article" date="2014" name="Int. J. Syst. Evol. Microbiol.">
        <title>Complete genome sequence of Corynebacterium casei LMG S-19264T (=DSM 44701T), isolated from a smear-ripened cheese.</title>
        <authorList>
            <consortium name="US DOE Joint Genome Institute (JGI-PGF)"/>
            <person name="Walter F."/>
            <person name="Albersmeier A."/>
            <person name="Kalinowski J."/>
            <person name="Ruckert C."/>
        </authorList>
    </citation>
    <scope>NUCLEOTIDE SEQUENCE</scope>
    <source>
        <strain evidence="2">KCTC 32182</strain>
    </source>
</reference>
<evidence type="ECO:0000313" key="2">
    <source>
        <dbReference type="EMBL" id="GGY29655.1"/>
    </source>
</evidence>
<keyword evidence="1" id="KW-0812">Transmembrane</keyword>
<feature type="transmembrane region" description="Helical" evidence="1">
    <location>
        <begin position="6"/>
        <end position="24"/>
    </location>
</feature>
<dbReference type="InterPro" id="IPR021244">
    <property type="entry name" value="DUF2802"/>
</dbReference>
<evidence type="ECO:0000256" key="1">
    <source>
        <dbReference type="SAM" id="Phobius"/>
    </source>
</evidence>
<dbReference type="EMBL" id="BMYX01000031">
    <property type="protein sequence ID" value="GGY29655.1"/>
    <property type="molecule type" value="Genomic_DNA"/>
</dbReference>
<comment type="caution">
    <text evidence="2">The sequence shown here is derived from an EMBL/GenBank/DDBJ whole genome shotgun (WGS) entry which is preliminary data.</text>
</comment>
<gene>
    <name evidence="2" type="ORF">GCM10011289_35710</name>
</gene>
<reference evidence="2" key="2">
    <citation type="submission" date="2020-09" db="EMBL/GenBank/DDBJ databases">
        <authorList>
            <person name="Sun Q."/>
            <person name="Kim S."/>
        </authorList>
    </citation>
    <scope>NUCLEOTIDE SEQUENCE</scope>
    <source>
        <strain evidence="2">KCTC 32182</strain>
    </source>
</reference>
<keyword evidence="3" id="KW-1185">Reference proteome</keyword>
<accession>A0A918P6S9</accession>
<dbReference type="Pfam" id="PF10975">
    <property type="entry name" value="DUF2802"/>
    <property type="match status" value="1"/>
</dbReference>
<dbReference type="AlphaFoldDB" id="A0A918P6S9"/>
<protein>
    <recommendedName>
        <fullName evidence="4">DUF2802 domain-containing protein</fullName>
    </recommendedName>
</protein>
<proteinExistence type="predicted"/>